<evidence type="ECO:0000313" key="1">
    <source>
        <dbReference type="EMBL" id="ODM91105.1"/>
    </source>
</evidence>
<comment type="caution">
    <text evidence="1">The sequence shown here is derived from an EMBL/GenBank/DDBJ whole genome shotgun (WGS) entry which is preliminary data.</text>
</comment>
<evidence type="ECO:0000313" key="2">
    <source>
        <dbReference type="Proteomes" id="UP000094527"/>
    </source>
</evidence>
<name>A0A1D2MDQ1_ORCCI</name>
<proteinExistence type="predicted"/>
<dbReference type="AlphaFoldDB" id="A0A1D2MDQ1"/>
<reference evidence="1 2" key="1">
    <citation type="journal article" date="2016" name="Genome Biol. Evol.">
        <title>Gene Family Evolution Reflects Adaptation to Soil Environmental Stressors in the Genome of the Collembolan Orchesella cincta.</title>
        <authorList>
            <person name="Faddeeva-Vakhrusheva A."/>
            <person name="Derks M.F."/>
            <person name="Anvar S.Y."/>
            <person name="Agamennone V."/>
            <person name="Suring W."/>
            <person name="Smit S."/>
            <person name="van Straalen N.M."/>
            <person name="Roelofs D."/>
        </authorList>
    </citation>
    <scope>NUCLEOTIDE SEQUENCE [LARGE SCALE GENOMIC DNA]</scope>
    <source>
        <tissue evidence="1">Mixed pool</tissue>
    </source>
</reference>
<protein>
    <submittedName>
        <fullName evidence="1">Dysbindin</fullName>
    </submittedName>
</protein>
<dbReference type="OrthoDB" id="2445127at2759"/>
<keyword evidence="2" id="KW-1185">Reference proteome</keyword>
<gene>
    <name evidence="1" type="ORF">Ocin01_15571</name>
</gene>
<feature type="non-terminal residue" evidence="1">
    <location>
        <position position="1"/>
    </location>
</feature>
<feature type="non-terminal residue" evidence="1">
    <location>
        <position position="99"/>
    </location>
</feature>
<dbReference type="Proteomes" id="UP000094527">
    <property type="component" value="Unassembled WGS sequence"/>
</dbReference>
<accession>A0A1D2MDQ1</accession>
<organism evidence="1 2">
    <name type="scientific">Orchesella cincta</name>
    <name type="common">Springtail</name>
    <name type="synonym">Podura cincta</name>
    <dbReference type="NCBI Taxonomy" id="48709"/>
    <lineage>
        <taxon>Eukaryota</taxon>
        <taxon>Metazoa</taxon>
        <taxon>Ecdysozoa</taxon>
        <taxon>Arthropoda</taxon>
        <taxon>Hexapoda</taxon>
        <taxon>Collembola</taxon>
        <taxon>Entomobryomorpha</taxon>
        <taxon>Entomobryoidea</taxon>
        <taxon>Orchesellidae</taxon>
        <taxon>Orchesellinae</taxon>
        <taxon>Orchesella</taxon>
    </lineage>
</organism>
<dbReference type="STRING" id="48709.A0A1D2MDQ1"/>
<sequence length="99" mass="11542">LRNLKLDRHSSRESSFRRKPEKDICNYDAGLELLERYQSYWTDIHAKTEITALCASEVDDIIHSLHENYERQWQTVGRLSTSLALIPQLVHGVQEICDS</sequence>
<dbReference type="EMBL" id="LJIJ01001669">
    <property type="protein sequence ID" value="ODM91105.1"/>
    <property type="molecule type" value="Genomic_DNA"/>
</dbReference>